<dbReference type="InterPro" id="IPR008974">
    <property type="entry name" value="TRAF-like"/>
</dbReference>
<accession>A0A1W0VXN4</accession>
<reference evidence="4" key="2">
    <citation type="journal article" date="2018" name="Plant J.">
        <title>The Sorghum bicolor reference genome: improved assembly, gene annotations, a transcriptome atlas, and signatures of genome organization.</title>
        <authorList>
            <person name="McCormick R.F."/>
            <person name="Truong S.K."/>
            <person name="Sreedasyam A."/>
            <person name="Jenkins J."/>
            <person name="Shu S."/>
            <person name="Sims D."/>
            <person name="Kennedy M."/>
            <person name="Amirebrahimi M."/>
            <person name="Weers B.D."/>
            <person name="McKinley B."/>
            <person name="Mattison A."/>
            <person name="Morishige D.T."/>
            <person name="Grimwood J."/>
            <person name="Schmutz J."/>
            <person name="Mullet J.E."/>
        </authorList>
    </citation>
    <scope>NUCLEOTIDE SEQUENCE [LARGE SCALE GENOMIC DNA]</scope>
    <source>
        <strain evidence="4">cv. BTx623</strain>
    </source>
</reference>
<dbReference type="InterPro" id="IPR002083">
    <property type="entry name" value="MATH/TRAF_dom"/>
</dbReference>
<dbReference type="Gramene" id="OQU86875">
    <property type="protein sequence ID" value="OQU86875"/>
    <property type="gene ID" value="SORBI_3003G167850"/>
</dbReference>
<evidence type="ECO:0000259" key="2">
    <source>
        <dbReference type="PROSITE" id="PS50097"/>
    </source>
</evidence>
<dbReference type="EMBL" id="CM000762">
    <property type="protein sequence ID" value="OQU86875.1"/>
    <property type="molecule type" value="Genomic_DNA"/>
</dbReference>
<dbReference type="SUPFAM" id="SSF49599">
    <property type="entry name" value="TRAF domain-like"/>
    <property type="match status" value="1"/>
</dbReference>
<protein>
    <recommendedName>
        <fullName evidence="2">BTB domain-containing protein</fullName>
    </recommendedName>
</protein>
<sequence>MRPHILRREKGAPWRVASAAIVADGRGASPPTRGAPQEVTIDSVVHKCKVHYEQIKDSYIDRPVCSNVFSAGGRTWQIKFFCESDQANYRQLIVLLELVSASAESIYAKFEAFLLHRDGQPHGHFTFTCVVMVFCDRSIPVPASEMGKHFGSLFDSLDGTDVSFIIGTETVHAHQVVLAAHSSVLKAQLVGHLDESTMSSIPLRDITPSIFRAMLRFVDTDKLWEGASVNTVAGILHCAEMYSCVELKNKCIDFFALEDNFKKAVLTKGFVKLGHEFPSIIDDLRQRIGV</sequence>
<name>A0A1W0VXN4_SORBI</name>
<dbReference type="InterPro" id="IPR000210">
    <property type="entry name" value="BTB/POZ_dom"/>
</dbReference>
<dbReference type="InParanoid" id="A0A1W0VXN4"/>
<dbReference type="CDD" id="cd00121">
    <property type="entry name" value="MATH"/>
    <property type="match status" value="1"/>
</dbReference>
<keyword evidence="4" id="KW-1185">Reference proteome</keyword>
<dbReference type="Pfam" id="PF00651">
    <property type="entry name" value="BTB"/>
    <property type="match status" value="1"/>
</dbReference>
<dbReference type="InterPro" id="IPR011333">
    <property type="entry name" value="SKP1/BTB/POZ_sf"/>
</dbReference>
<organism evidence="3 4">
    <name type="scientific">Sorghum bicolor</name>
    <name type="common">Sorghum</name>
    <name type="synonym">Sorghum vulgare</name>
    <dbReference type="NCBI Taxonomy" id="4558"/>
    <lineage>
        <taxon>Eukaryota</taxon>
        <taxon>Viridiplantae</taxon>
        <taxon>Streptophyta</taxon>
        <taxon>Embryophyta</taxon>
        <taxon>Tracheophyta</taxon>
        <taxon>Spermatophyta</taxon>
        <taxon>Magnoliopsida</taxon>
        <taxon>Liliopsida</taxon>
        <taxon>Poales</taxon>
        <taxon>Poaceae</taxon>
        <taxon>PACMAD clade</taxon>
        <taxon>Panicoideae</taxon>
        <taxon>Andropogonodae</taxon>
        <taxon>Andropogoneae</taxon>
        <taxon>Sorghinae</taxon>
        <taxon>Sorghum</taxon>
    </lineage>
</organism>
<feature type="domain" description="BTB" evidence="2">
    <location>
        <begin position="160"/>
        <end position="223"/>
    </location>
</feature>
<dbReference type="Gene3D" id="2.60.210.10">
    <property type="entry name" value="Apoptosis, Tumor Necrosis Factor Receptor Associated Protein 2, Chain A"/>
    <property type="match status" value="1"/>
</dbReference>
<reference evidence="3 4" key="1">
    <citation type="journal article" date="2009" name="Nature">
        <title>The Sorghum bicolor genome and the diversification of grasses.</title>
        <authorList>
            <person name="Paterson A.H."/>
            <person name="Bowers J.E."/>
            <person name="Bruggmann R."/>
            <person name="Dubchak I."/>
            <person name="Grimwood J."/>
            <person name="Gundlach H."/>
            <person name="Haberer G."/>
            <person name="Hellsten U."/>
            <person name="Mitros T."/>
            <person name="Poliakov A."/>
            <person name="Schmutz J."/>
            <person name="Spannagl M."/>
            <person name="Tang H."/>
            <person name="Wang X."/>
            <person name="Wicker T."/>
            <person name="Bharti A.K."/>
            <person name="Chapman J."/>
            <person name="Feltus F.A."/>
            <person name="Gowik U."/>
            <person name="Grigoriev I.V."/>
            <person name="Lyons E."/>
            <person name="Maher C.A."/>
            <person name="Martis M."/>
            <person name="Narechania A."/>
            <person name="Otillar R.P."/>
            <person name="Penning B.W."/>
            <person name="Salamov A.A."/>
            <person name="Wang Y."/>
            <person name="Zhang L."/>
            <person name="Carpita N.C."/>
            <person name="Freeling M."/>
            <person name="Gingle A.R."/>
            <person name="Hash C.T."/>
            <person name="Keller B."/>
            <person name="Klein P."/>
            <person name="Kresovich S."/>
            <person name="McCann M.C."/>
            <person name="Ming R."/>
            <person name="Peterson D.G."/>
            <person name="Mehboob-ur-Rahman"/>
            <person name="Ware D."/>
            <person name="Westhoff P."/>
            <person name="Mayer K.F."/>
            <person name="Messing J."/>
            <person name="Rokhsar D.S."/>
        </authorList>
    </citation>
    <scope>NUCLEOTIDE SEQUENCE [LARGE SCALE GENOMIC DNA]</scope>
    <source>
        <strain evidence="4">cv. BTx623</strain>
    </source>
</reference>
<evidence type="ECO:0000313" key="3">
    <source>
        <dbReference type="EMBL" id="OQU86875.1"/>
    </source>
</evidence>
<dbReference type="PANTHER" id="PTHR26379">
    <property type="entry name" value="BTB/POZ AND MATH DOMAIN-CONTAINING PROTEIN 1"/>
    <property type="match status" value="1"/>
</dbReference>
<evidence type="ECO:0000313" key="4">
    <source>
        <dbReference type="Proteomes" id="UP000000768"/>
    </source>
</evidence>
<dbReference type="SMART" id="SM00225">
    <property type="entry name" value="BTB"/>
    <property type="match status" value="1"/>
</dbReference>
<dbReference type="InterPro" id="IPR045005">
    <property type="entry name" value="BPM1-6"/>
</dbReference>
<comment type="pathway">
    <text evidence="1">Protein modification; protein ubiquitination.</text>
</comment>
<gene>
    <name evidence="3" type="ORF">SORBI_3003G167850</name>
</gene>
<dbReference type="FunCoup" id="A0A1W0VXN4">
    <property type="interactions" value="2"/>
</dbReference>
<dbReference type="PANTHER" id="PTHR26379:SF504">
    <property type="entry name" value="OS08G0523800 PROTEIN"/>
    <property type="match status" value="1"/>
</dbReference>
<dbReference type="SUPFAM" id="SSF54695">
    <property type="entry name" value="POZ domain"/>
    <property type="match status" value="1"/>
</dbReference>
<evidence type="ECO:0000256" key="1">
    <source>
        <dbReference type="ARBA" id="ARBA00004906"/>
    </source>
</evidence>
<dbReference type="Gene3D" id="3.30.710.10">
    <property type="entry name" value="Potassium Channel Kv1.1, Chain A"/>
    <property type="match status" value="1"/>
</dbReference>
<dbReference type="AlphaFoldDB" id="A0A1W0VXN4"/>
<dbReference type="PROSITE" id="PS50097">
    <property type="entry name" value="BTB"/>
    <property type="match status" value="1"/>
</dbReference>
<dbReference type="Proteomes" id="UP000000768">
    <property type="component" value="Chromosome 3"/>
</dbReference>
<proteinExistence type="predicted"/>
<dbReference type="GO" id="GO:0016567">
    <property type="term" value="P:protein ubiquitination"/>
    <property type="evidence" value="ECO:0007669"/>
    <property type="project" value="InterPro"/>
</dbReference>